<feature type="compositionally biased region" description="Basic and acidic residues" evidence="1">
    <location>
        <begin position="45"/>
        <end position="55"/>
    </location>
</feature>
<name>A0ABQ9V1F2_SAGOE</name>
<reference evidence="2 3" key="1">
    <citation type="submission" date="2023-05" db="EMBL/GenBank/DDBJ databases">
        <title>B98-5 Cell Line De Novo Hybrid Assembly: An Optical Mapping Approach.</title>
        <authorList>
            <person name="Kananen K."/>
            <person name="Auerbach J.A."/>
            <person name="Kautto E."/>
            <person name="Blachly J.S."/>
        </authorList>
    </citation>
    <scope>NUCLEOTIDE SEQUENCE [LARGE SCALE GENOMIC DNA]</scope>
    <source>
        <strain evidence="2">B95-8</strain>
        <tissue evidence="2">Cell line</tissue>
    </source>
</reference>
<dbReference type="EMBL" id="JASSZA010000009">
    <property type="protein sequence ID" value="KAK2103066.1"/>
    <property type="molecule type" value="Genomic_DNA"/>
</dbReference>
<comment type="caution">
    <text evidence="2">The sequence shown here is derived from an EMBL/GenBank/DDBJ whole genome shotgun (WGS) entry which is preliminary data.</text>
</comment>
<organism evidence="2 3">
    <name type="scientific">Saguinus oedipus</name>
    <name type="common">Cotton-top tamarin</name>
    <name type="synonym">Oedipomidas oedipus</name>
    <dbReference type="NCBI Taxonomy" id="9490"/>
    <lineage>
        <taxon>Eukaryota</taxon>
        <taxon>Metazoa</taxon>
        <taxon>Chordata</taxon>
        <taxon>Craniata</taxon>
        <taxon>Vertebrata</taxon>
        <taxon>Euteleostomi</taxon>
        <taxon>Mammalia</taxon>
        <taxon>Eutheria</taxon>
        <taxon>Euarchontoglires</taxon>
        <taxon>Primates</taxon>
        <taxon>Haplorrhini</taxon>
        <taxon>Platyrrhini</taxon>
        <taxon>Cebidae</taxon>
        <taxon>Callitrichinae</taxon>
        <taxon>Saguinus</taxon>
    </lineage>
</organism>
<evidence type="ECO:0000313" key="3">
    <source>
        <dbReference type="Proteomes" id="UP001266305"/>
    </source>
</evidence>
<feature type="region of interest" description="Disordered" evidence="1">
    <location>
        <begin position="27"/>
        <end position="76"/>
    </location>
</feature>
<keyword evidence="3" id="KW-1185">Reference proteome</keyword>
<accession>A0ABQ9V1F2</accession>
<sequence>MPHVRNVSNQQQDLVLVRHESRKELRDLRRTCKNRSSENEDIEDPREQREQKMRGSLDALRSNNLPSKTRQTHERQKTILYVHTKIKGIQVAIKSDRVAPI</sequence>
<gene>
    <name evidence="2" type="ORF">P7K49_020733</name>
</gene>
<evidence type="ECO:0000256" key="1">
    <source>
        <dbReference type="SAM" id="MobiDB-lite"/>
    </source>
</evidence>
<feature type="compositionally biased region" description="Basic and acidic residues" evidence="1">
    <location>
        <begin position="27"/>
        <end position="38"/>
    </location>
</feature>
<dbReference type="Proteomes" id="UP001266305">
    <property type="component" value="Unassembled WGS sequence"/>
</dbReference>
<evidence type="ECO:0000313" key="2">
    <source>
        <dbReference type="EMBL" id="KAK2103066.1"/>
    </source>
</evidence>
<proteinExistence type="predicted"/>
<protein>
    <submittedName>
        <fullName evidence="2">Uncharacterized protein</fullName>
    </submittedName>
</protein>